<dbReference type="NCBIfam" id="TIGR00514">
    <property type="entry name" value="accC"/>
    <property type="match status" value="1"/>
</dbReference>
<comment type="caution">
    <text evidence="8">The sequence shown here is derived from an EMBL/GenBank/DDBJ whole genome shotgun (WGS) entry which is preliminary data.</text>
</comment>
<feature type="domain" description="ATP-grasp" evidence="6">
    <location>
        <begin position="120"/>
        <end position="317"/>
    </location>
</feature>
<dbReference type="InterPro" id="IPR005482">
    <property type="entry name" value="Biotin_COase_C"/>
</dbReference>
<evidence type="ECO:0000259" key="6">
    <source>
        <dbReference type="PROSITE" id="PS50975"/>
    </source>
</evidence>
<organism evidence="8 9">
    <name type="scientific">Coprobacter tertius</name>
    <dbReference type="NCBI Taxonomy" id="2944915"/>
    <lineage>
        <taxon>Bacteria</taxon>
        <taxon>Pseudomonadati</taxon>
        <taxon>Bacteroidota</taxon>
        <taxon>Bacteroidia</taxon>
        <taxon>Bacteroidales</taxon>
        <taxon>Barnesiellaceae</taxon>
        <taxon>Coprobacter</taxon>
    </lineage>
</organism>
<reference evidence="8 9" key="1">
    <citation type="submission" date="2022-07" db="EMBL/GenBank/DDBJ databases">
        <title>Fecal culturing of patients with breast cancer.</title>
        <authorList>
            <person name="Teng N.M.Y."/>
            <person name="Kiu R."/>
            <person name="Evans R."/>
            <person name="Baker D.J."/>
            <person name="Zenner C."/>
            <person name="Robinson S.D."/>
            <person name="Hall L.J."/>
        </authorList>
    </citation>
    <scope>NUCLEOTIDE SEQUENCE [LARGE SCALE GENOMIC DNA]</scope>
    <source>
        <strain evidence="8 9">LH1063</strain>
    </source>
</reference>
<dbReference type="InterPro" id="IPR011054">
    <property type="entry name" value="Rudment_hybrid_motif"/>
</dbReference>
<dbReference type="InterPro" id="IPR011764">
    <property type="entry name" value="Biotin_carboxylation_dom"/>
</dbReference>
<dbReference type="PANTHER" id="PTHR45007:SF1">
    <property type="entry name" value="CARBOXYLASE, PUTATIVE (AFU_ORTHOLOGUE AFUA_5G07570)-RELATED"/>
    <property type="match status" value="1"/>
</dbReference>
<dbReference type="Pfam" id="PF02785">
    <property type="entry name" value="Biotin_carb_C"/>
    <property type="match status" value="1"/>
</dbReference>
<dbReference type="RefSeq" id="WP_255027494.1">
    <property type="nucleotide sequence ID" value="NZ_JANDHW010000007.1"/>
</dbReference>
<dbReference type="SUPFAM" id="SSF51246">
    <property type="entry name" value="Rudiment single hybrid motif"/>
    <property type="match status" value="1"/>
</dbReference>
<dbReference type="InterPro" id="IPR005479">
    <property type="entry name" value="CPAse_ATP-bd"/>
</dbReference>
<evidence type="ECO:0000256" key="5">
    <source>
        <dbReference type="PROSITE-ProRule" id="PRU00409"/>
    </source>
</evidence>
<evidence type="ECO:0000256" key="1">
    <source>
        <dbReference type="ARBA" id="ARBA00022598"/>
    </source>
</evidence>
<dbReference type="InterPro" id="IPR004549">
    <property type="entry name" value="Acetyl_CoA_COase_biotin_COase"/>
</dbReference>
<dbReference type="InterPro" id="IPR005481">
    <property type="entry name" value="BC-like_N"/>
</dbReference>
<dbReference type="Proteomes" id="UP001205603">
    <property type="component" value="Unassembled WGS sequence"/>
</dbReference>
<keyword evidence="3 5" id="KW-0067">ATP-binding</keyword>
<evidence type="ECO:0000313" key="9">
    <source>
        <dbReference type="Proteomes" id="UP001205603"/>
    </source>
</evidence>
<evidence type="ECO:0000256" key="3">
    <source>
        <dbReference type="ARBA" id="ARBA00022840"/>
    </source>
</evidence>
<evidence type="ECO:0000256" key="4">
    <source>
        <dbReference type="ARBA" id="ARBA00022842"/>
    </source>
</evidence>
<dbReference type="Gene3D" id="3.30.470.20">
    <property type="entry name" value="ATP-grasp fold, B domain"/>
    <property type="match status" value="1"/>
</dbReference>
<evidence type="ECO:0000259" key="7">
    <source>
        <dbReference type="PROSITE" id="PS50979"/>
    </source>
</evidence>
<dbReference type="SUPFAM" id="SSF52440">
    <property type="entry name" value="PreATP-grasp domain"/>
    <property type="match status" value="1"/>
</dbReference>
<dbReference type="PANTHER" id="PTHR45007">
    <property type="entry name" value="CARBOXYLASE, PUTATIVE (AFU_ORTHOLOGUE AFUA_5G07570)-RELATED"/>
    <property type="match status" value="1"/>
</dbReference>
<dbReference type="Pfam" id="PF02786">
    <property type="entry name" value="CPSase_L_D2"/>
    <property type="match status" value="1"/>
</dbReference>
<dbReference type="EC" id="6.3.4.14" evidence="8"/>
<dbReference type="SUPFAM" id="SSF56059">
    <property type="entry name" value="Glutathione synthetase ATP-binding domain-like"/>
    <property type="match status" value="1"/>
</dbReference>
<evidence type="ECO:0000313" key="8">
    <source>
        <dbReference type="EMBL" id="MCP9612228.1"/>
    </source>
</evidence>
<sequence length="504" mass="57018">MIQKILVANRGEIAVRVMRSCKEMEIKTIAVFSEADRTAKHVFYADEAYCIGPAASKESYLNIEKIIEVAKKYGADAIHPGYGFLSENANFARRCSEEGIIFMGPTPETMETMGDKISARRCMIDAGVPVVPGTQDNLKSIEEAKELCNQIGYPVMLKASSGGGGKGMRLIHNENEVEEAYLNAKSEALSSFGDDTAYLEKYVEEPHHIEFQILGDTHGNVIHLCERECSVQRRHQKIVEESPSSFITDELRKEMGQKAVAAAKAVNYIGAGTIEFLVDKYRNYYFLEMNTRLQVEHPITEEVLGIDLVKEQIHIANGKPLRLKQSDIVQRGHAIECRICAEDADMNFMPSPGIIKQITEPNGIGVRIDSYVYEGYEIPVHYDPMIGKLIVWATCRKYAIERMRRVLYEYKITGVKNNIPYLRRIMDTPDFIQGGYDTHFIEKNAEFLLRGITPGEEEESENIAMIAAYIDYLMNLEENTSNTIDNRPISRWKAFGMHKGVLRI</sequence>
<keyword evidence="1 8" id="KW-0436">Ligase</keyword>
<dbReference type="EMBL" id="JANDHW010000007">
    <property type="protein sequence ID" value="MCP9612228.1"/>
    <property type="molecule type" value="Genomic_DNA"/>
</dbReference>
<dbReference type="InterPro" id="IPR011761">
    <property type="entry name" value="ATP-grasp"/>
</dbReference>
<proteinExistence type="predicted"/>
<keyword evidence="4" id="KW-0460">Magnesium</keyword>
<keyword evidence="2 5" id="KW-0547">Nucleotide-binding</keyword>
<gene>
    <name evidence="8" type="primary">accC</name>
    <name evidence="8" type="ORF">NMU02_09000</name>
</gene>
<accession>A0ABT1MHW5</accession>
<dbReference type="GO" id="GO:0004075">
    <property type="term" value="F:biotin carboxylase activity"/>
    <property type="evidence" value="ECO:0007669"/>
    <property type="project" value="UniProtKB-EC"/>
</dbReference>
<dbReference type="PROSITE" id="PS00867">
    <property type="entry name" value="CPSASE_2"/>
    <property type="match status" value="1"/>
</dbReference>
<protein>
    <submittedName>
        <fullName evidence="8">Acetyl-CoA carboxylase biotin carboxylase subunit</fullName>
        <ecNumber evidence="8">6.3.4.14</ecNumber>
    </submittedName>
</protein>
<dbReference type="PROSITE" id="PS00866">
    <property type="entry name" value="CPSASE_1"/>
    <property type="match status" value="1"/>
</dbReference>
<dbReference type="SMART" id="SM00878">
    <property type="entry name" value="Biotin_carb_C"/>
    <property type="match status" value="1"/>
</dbReference>
<dbReference type="PROSITE" id="PS50979">
    <property type="entry name" value="BC"/>
    <property type="match status" value="1"/>
</dbReference>
<evidence type="ECO:0000256" key="2">
    <source>
        <dbReference type="ARBA" id="ARBA00022741"/>
    </source>
</evidence>
<dbReference type="Pfam" id="PF00289">
    <property type="entry name" value="Biotin_carb_N"/>
    <property type="match status" value="1"/>
</dbReference>
<keyword evidence="9" id="KW-1185">Reference proteome</keyword>
<name>A0ABT1MHW5_9BACT</name>
<feature type="domain" description="Biotin carboxylation" evidence="7">
    <location>
        <begin position="1"/>
        <end position="446"/>
    </location>
</feature>
<dbReference type="InterPro" id="IPR016185">
    <property type="entry name" value="PreATP-grasp_dom_sf"/>
</dbReference>
<dbReference type="PROSITE" id="PS50975">
    <property type="entry name" value="ATP_GRASP"/>
    <property type="match status" value="1"/>
</dbReference>
<dbReference type="NCBIfam" id="NF006367">
    <property type="entry name" value="PRK08591.1"/>
    <property type="match status" value="1"/>
</dbReference>